<evidence type="ECO:0000259" key="6">
    <source>
        <dbReference type="Pfam" id="PF04932"/>
    </source>
</evidence>
<dbReference type="Proteomes" id="UP000321793">
    <property type="component" value="Unassembled WGS sequence"/>
</dbReference>
<dbReference type="EMBL" id="BKBA01000003">
    <property type="protein sequence ID" value="GEQ12408.1"/>
    <property type="molecule type" value="Genomic_DNA"/>
</dbReference>
<evidence type="ECO:0000256" key="5">
    <source>
        <dbReference type="SAM" id="Phobius"/>
    </source>
</evidence>
<protein>
    <recommendedName>
        <fullName evidence="6">O-antigen ligase-related domain-containing protein</fullName>
    </recommendedName>
</protein>
<dbReference type="RefSeq" id="WP_147061932.1">
    <property type="nucleotide sequence ID" value="NZ_BAABDN010000001.1"/>
</dbReference>
<reference evidence="7 8" key="1">
    <citation type="submission" date="2019-07" db="EMBL/GenBank/DDBJ databases">
        <title>Whole genome shotgun sequence of Knoellia locipacati NBRC 109775.</title>
        <authorList>
            <person name="Hosoyama A."/>
            <person name="Uohara A."/>
            <person name="Ohji S."/>
            <person name="Ichikawa N."/>
        </authorList>
    </citation>
    <scope>NUCLEOTIDE SEQUENCE [LARGE SCALE GENOMIC DNA]</scope>
    <source>
        <strain evidence="7 8">NBRC 109775</strain>
    </source>
</reference>
<dbReference type="PANTHER" id="PTHR37422">
    <property type="entry name" value="TEICHURONIC ACID BIOSYNTHESIS PROTEIN TUAE"/>
    <property type="match status" value="1"/>
</dbReference>
<evidence type="ECO:0000256" key="4">
    <source>
        <dbReference type="ARBA" id="ARBA00023136"/>
    </source>
</evidence>
<name>A0A512SWS6_9MICO</name>
<accession>A0A512SWS6</accession>
<dbReference type="OrthoDB" id="5114120at2"/>
<dbReference type="InterPro" id="IPR051533">
    <property type="entry name" value="WaaL-like"/>
</dbReference>
<organism evidence="7 8">
    <name type="scientific">Knoellia locipacati</name>
    <dbReference type="NCBI Taxonomy" id="882824"/>
    <lineage>
        <taxon>Bacteria</taxon>
        <taxon>Bacillati</taxon>
        <taxon>Actinomycetota</taxon>
        <taxon>Actinomycetes</taxon>
        <taxon>Micrococcales</taxon>
        <taxon>Intrasporangiaceae</taxon>
        <taxon>Knoellia</taxon>
    </lineage>
</organism>
<evidence type="ECO:0000256" key="1">
    <source>
        <dbReference type="ARBA" id="ARBA00004141"/>
    </source>
</evidence>
<proteinExistence type="predicted"/>
<keyword evidence="2 5" id="KW-0812">Transmembrane</keyword>
<dbReference type="PANTHER" id="PTHR37422:SF13">
    <property type="entry name" value="LIPOPOLYSACCHARIDE BIOSYNTHESIS PROTEIN PA4999-RELATED"/>
    <property type="match status" value="1"/>
</dbReference>
<dbReference type="AlphaFoldDB" id="A0A512SWS6"/>
<keyword evidence="4 5" id="KW-0472">Membrane</keyword>
<comment type="caution">
    <text evidence="7">The sequence shown here is derived from an EMBL/GenBank/DDBJ whole genome shotgun (WGS) entry which is preliminary data.</text>
</comment>
<keyword evidence="3 5" id="KW-1133">Transmembrane helix</keyword>
<dbReference type="InterPro" id="IPR007016">
    <property type="entry name" value="O-antigen_ligase-rel_domated"/>
</dbReference>
<evidence type="ECO:0000256" key="2">
    <source>
        <dbReference type="ARBA" id="ARBA00022692"/>
    </source>
</evidence>
<sequence length="307" mass="32477">MVLALGALAIMGLIEYVTGVSWEARAGRQWLAGDALGGPYINPNNYASFLVAFVGPTIVVARRTASKLLRFSCLLLIVLAGFLAIHTLSRTAVIAGLLVLCVGMLWPLHGQNRHVLSIPAMLLSAGVAALLFSGRIISSMSGTFSDVDAQSDEMRVGLAQAAAKYAIDSDGLGIGPGSFVSYLRSDPGRNVGLVTDAHNTFLQIGAEYGVIVFVPVVWMMFWLASSVLHKEHGRVVRWTGHIRLELSLVLIGVLAGGLSASSLIADGTWWLLIGYSVALAGLIRATPSVEGENEPAASPDRQAGSRQ</sequence>
<feature type="transmembrane region" description="Helical" evidence="5">
    <location>
        <begin position="91"/>
        <end position="108"/>
    </location>
</feature>
<keyword evidence="8" id="KW-1185">Reference proteome</keyword>
<evidence type="ECO:0000313" key="7">
    <source>
        <dbReference type="EMBL" id="GEQ12408.1"/>
    </source>
</evidence>
<feature type="transmembrane region" description="Helical" evidence="5">
    <location>
        <begin position="208"/>
        <end position="228"/>
    </location>
</feature>
<feature type="transmembrane region" description="Helical" evidence="5">
    <location>
        <begin position="68"/>
        <end position="85"/>
    </location>
</feature>
<evidence type="ECO:0000256" key="3">
    <source>
        <dbReference type="ARBA" id="ARBA00022989"/>
    </source>
</evidence>
<feature type="transmembrane region" description="Helical" evidence="5">
    <location>
        <begin position="115"/>
        <end position="137"/>
    </location>
</feature>
<feature type="transmembrane region" description="Helical" evidence="5">
    <location>
        <begin position="248"/>
        <end position="272"/>
    </location>
</feature>
<evidence type="ECO:0000313" key="8">
    <source>
        <dbReference type="Proteomes" id="UP000321793"/>
    </source>
</evidence>
<feature type="transmembrane region" description="Helical" evidence="5">
    <location>
        <begin position="43"/>
        <end position="61"/>
    </location>
</feature>
<dbReference type="Pfam" id="PF04932">
    <property type="entry name" value="Wzy_C"/>
    <property type="match status" value="1"/>
</dbReference>
<feature type="domain" description="O-antigen ligase-related" evidence="6">
    <location>
        <begin position="76"/>
        <end position="214"/>
    </location>
</feature>
<comment type="subcellular location">
    <subcellularLocation>
        <location evidence="1">Membrane</location>
        <topology evidence="1">Multi-pass membrane protein</topology>
    </subcellularLocation>
</comment>
<dbReference type="GO" id="GO:0016020">
    <property type="term" value="C:membrane"/>
    <property type="evidence" value="ECO:0007669"/>
    <property type="project" value="UniProtKB-SubCell"/>
</dbReference>
<gene>
    <name evidence="7" type="ORF">KLO01_04550</name>
</gene>